<comment type="caution">
    <text evidence="2">The sequence shown here is derived from an EMBL/GenBank/DDBJ whole genome shotgun (WGS) entry which is preliminary data.</text>
</comment>
<feature type="domain" description="Tc1-like transposase DDE" evidence="1">
    <location>
        <begin position="29"/>
        <end position="150"/>
    </location>
</feature>
<dbReference type="Gene3D" id="3.30.420.10">
    <property type="entry name" value="Ribonuclease H-like superfamily/Ribonuclease H"/>
    <property type="match status" value="1"/>
</dbReference>
<protein>
    <recommendedName>
        <fullName evidence="1">Tc1-like transposase DDE domain-containing protein</fullName>
    </recommendedName>
</protein>
<reference evidence="2 3" key="1">
    <citation type="submission" date="2019-12" db="EMBL/GenBank/DDBJ databases">
        <title>Deinococcus sp. HMF7620 Genome sequencing and assembly.</title>
        <authorList>
            <person name="Kang H."/>
            <person name="Kim H."/>
            <person name="Joh K."/>
        </authorList>
    </citation>
    <scope>NUCLEOTIDE SEQUENCE [LARGE SCALE GENOMIC DNA]</scope>
    <source>
        <strain evidence="2 3">HMF7620</strain>
    </source>
</reference>
<accession>A0A7C9I234</accession>
<dbReference type="EMBL" id="WQLB01000059">
    <property type="protein sequence ID" value="MVN89390.1"/>
    <property type="molecule type" value="Genomic_DNA"/>
</dbReference>
<dbReference type="InterPro" id="IPR038717">
    <property type="entry name" value="Tc1-like_DDE_dom"/>
</dbReference>
<dbReference type="GO" id="GO:0003676">
    <property type="term" value="F:nucleic acid binding"/>
    <property type="evidence" value="ECO:0007669"/>
    <property type="project" value="InterPro"/>
</dbReference>
<evidence type="ECO:0000313" key="2">
    <source>
        <dbReference type="EMBL" id="MVN89390.1"/>
    </source>
</evidence>
<gene>
    <name evidence="2" type="ORF">GO986_21890</name>
</gene>
<dbReference type="InterPro" id="IPR036397">
    <property type="entry name" value="RNaseH_sf"/>
</dbReference>
<keyword evidence="3" id="KW-1185">Reference proteome</keyword>
<evidence type="ECO:0000313" key="3">
    <source>
        <dbReference type="Proteomes" id="UP000483286"/>
    </source>
</evidence>
<sequence>MICIDEMGPMSARTHRGQDLIRPHPNSALRAERARIELDYGRRPTEGFVFGALQPHTGACLTRTYDRRNIATFVEFLDHVEAWIPAEIERIYVVLDNLPSHAAYDVLLFNLAHPRWEFVFQPKRAAYLNLIEPWWKTLKSLALKGRRFEVWSEVEQAVERATQYWNDHRHPFVWGRRRRHRIPKRYGFAAPPVSVSI</sequence>
<organism evidence="2 3">
    <name type="scientific">Deinococcus arboris</name>
    <dbReference type="NCBI Taxonomy" id="2682977"/>
    <lineage>
        <taxon>Bacteria</taxon>
        <taxon>Thermotogati</taxon>
        <taxon>Deinococcota</taxon>
        <taxon>Deinococci</taxon>
        <taxon>Deinococcales</taxon>
        <taxon>Deinococcaceae</taxon>
        <taxon>Deinococcus</taxon>
    </lineage>
</organism>
<dbReference type="Proteomes" id="UP000483286">
    <property type="component" value="Unassembled WGS sequence"/>
</dbReference>
<dbReference type="AlphaFoldDB" id="A0A7C9I234"/>
<evidence type="ECO:0000259" key="1">
    <source>
        <dbReference type="Pfam" id="PF13358"/>
    </source>
</evidence>
<proteinExistence type="predicted"/>
<name>A0A7C9I234_9DEIO</name>
<dbReference type="Pfam" id="PF13358">
    <property type="entry name" value="DDE_3"/>
    <property type="match status" value="1"/>
</dbReference>